<gene>
    <name evidence="2" type="ORF">OGATHE_001913</name>
</gene>
<reference evidence="2" key="2">
    <citation type="submission" date="2021-01" db="EMBL/GenBank/DDBJ databases">
        <authorList>
            <person name="Schikora-Tamarit M.A."/>
        </authorList>
    </citation>
    <scope>NUCLEOTIDE SEQUENCE</scope>
    <source>
        <strain evidence="2">NCAIM Y.01608</strain>
    </source>
</reference>
<dbReference type="EMBL" id="JAEUBD010000526">
    <property type="protein sequence ID" value="KAH3673933.1"/>
    <property type="molecule type" value="Genomic_DNA"/>
</dbReference>
<keyword evidence="3" id="KW-1185">Reference proteome</keyword>
<dbReference type="Proteomes" id="UP000788993">
    <property type="component" value="Unassembled WGS sequence"/>
</dbReference>
<evidence type="ECO:0000313" key="3">
    <source>
        <dbReference type="Proteomes" id="UP000788993"/>
    </source>
</evidence>
<feature type="region of interest" description="Disordered" evidence="1">
    <location>
        <begin position="1"/>
        <end position="30"/>
    </location>
</feature>
<feature type="compositionally biased region" description="Low complexity" evidence="1">
    <location>
        <begin position="17"/>
        <end position="28"/>
    </location>
</feature>
<protein>
    <submittedName>
        <fullName evidence="2">Uncharacterized protein</fullName>
    </submittedName>
</protein>
<proteinExistence type="predicted"/>
<organism evidence="2 3">
    <name type="scientific">Ogataea polymorpha</name>
    <dbReference type="NCBI Taxonomy" id="460523"/>
    <lineage>
        <taxon>Eukaryota</taxon>
        <taxon>Fungi</taxon>
        <taxon>Dikarya</taxon>
        <taxon>Ascomycota</taxon>
        <taxon>Saccharomycotina</taxon>
        <taxon>Pichiomycetes</taxon>
        <taxon>Pichiales</taxon>
        <taxon>Pichiaceae</taxon>
        <taxon>Ogataea</taxon>
    </lineage>
</organism>
<reference evidence="2" key="1">
    <citation type="journal article" date="2021" name="Open Biol.">
        <title>Shared evolutionary footprints suggest mitochondrial oxidative damage underlies multiple complex I losses in fungi.</title>
        <authorList>
            <person name="Schikora-Tamarit M.A."/>
            <person name="Marcet-Houben M."/>
            <person name="Nosek J."/>
            <person name="Gabaldon T."/>
        </authorList>
    </citation>
    <scope>NUCLEOTIDE SEQUENCE</scope>
    <source>
        <strain evidence="2">NCAIM Y.01608</strain>
    </source>
</reference>
<sequence length="238" mass="26096">MNDPIAPTEKMASIGVSPPNMSSSSSSPRNQLAHTALTGVFVVALTCDQALDSGKQPSLEYEKSTLDAAIIQEKAMEKERTIANAVSVITLSLVRICAKNETWKTKPRTPPTEAVSTMARGVANWALLHSSARWNGESKPDIVQMTAMKLIRIQIPLGHSVKLVIPHAMSLLLNLGRPWSLLVLPPRIMTKEMDKKSRLSAVEPELIQAIHLVGSEAMMEQTNVRHEVSRYVCQLVAE</sequence>
<accession>A0A9P8PKF7</accession>
<dbReference type="AlphaFoldDB" id="A0A9P8PKF7"/>
<name>A0A9P8PKF7_9ASCO</name>
<evidence type="ECO:0000256" key="1">
    <source>
        <dbReference type="SAM" id="MobiDB-lite"/>
    </source>
</evidence>
<evidence type="ECO:0000313" key="2">
    <source>
        <dbReference type="EMBL" id="KAH3673933.1"/>
    </source>
</evidence>
<comment type="caution">
    <text evidence="2">The sequence shown here is derived from an EMBL/GenBank/DDBJ whole genome shotgun (WGS) entry which is preliminary data.</text>
</comment>